<evidence type="ECO:0000313" key="6">
    <source>
        <dbReference type="Proteomes" id="UP000178129"/>
    </source>
</evidence>
<evidence type="ECO:0000256" key="2">
    <source>
        <dbReference type="SAM" id="MobiDB-lite"/>
    </source>
</evidence>
<evidence type="ECO:0000259" key="4">
    <source>
        <dbReference type="Pfam" id="PF06722"/>
    </source>
</evidence>
<dbReference type="CDD" id="cd03784">
    <property type="entry name" value="GT1_Gtf-like"/>
    <property type="match status" value="1"/>
</dbReference>
<protein>
    <submittedName>
        <fullName evidence="5">Related to sterol glucosyltransferase</fullName>
    </submittedName>
</protein>
<dbReference type="EMBL" id="FJUW01000075">
    <property type="protein sequence ID" value="CZT12705.1"/>
    <property type="molecule type" value="Genomic_DNA"/>
</dbReference>
<dbReference type="STRING" id="914237.A0A1E1LQC9"/>
<dbReference type="InterPro" id="IPR002213">
    <property type="entry name" value="UDP_glucos_trans"/>
</dbReference>
<accession>A0A1E1LQC9</accession>
<evidence type="ECO:0000256" key="1">
    <source>
        <dbReference type="ARBA" id="ARBA00022679"/>
    </source>
</evidence>
<dbReference type="GO" id="GO:0005975">
    <property type="term" value="P:carbohydrate metabolic process"/>
    <property type="evidence" value="ECO:0007669"/>
    <property type="project" value="InterPro"/>
</dbReference>
<organism evidence="5 6">
    <name type="scientific">Rhynchosporium graminicola</name>
    <dbReference type="NCBI Taxonomy" id="2792576"/>
    <lineage>
        <taxon>Eukaryota</taxon>
        <taxon>Fungi</taxon>
        <taxon>Dikarya</taxon>
        <taxon>Ascomycota</taxon>
        <taxon>Pezizomycotina</taxon>
        <taxon>Leotiomycetes</taxon>
        <taxon>Helotiales</taxon>
        <taxon>Ploettnerulaceae</taxon>
        <taxon>Rhynchosporium</taxon>
    </lineage>
</organism>
<gene>
    <name evidence="5" type="ORF">RCO7_10919</name>
</gene>
<evidence type="ECO:0000313" key="5">
    <source>
        <dbReference type="EMBL" id="CZT12705.1"/>
    </source>
</evidence>
<dbReference type="GO" id="GO:0016906">
    <property type="term" value="F:sterol 3-beta-glucosyltransferase activity"/>
    <property type="evidence" value="ECO:0007669"/>
    <property type="project" value="UniProtKB-ARBA"/>
</dbReference>
<comment type="caution">
    <text evidence="5">The sequence shown here is derived from an EMBL/GenBank/DDBJ whole genome shotgun (WGS) entry which is preliminary data.</text>
</comment>
<dbReference type="InParanoid" id="A0A1E1LQC9"/>
<dbReference type="InterPro" id="IPR010610">
    <property type="entry name" value="EryCIII-like_C"/>
</dbReference>
<sequence>MHTSSSKNDLDIVDESQVTAAASGDFLSKSLMNETANITDNGRINVNLDSRLSRALSRLIPAPAYESAVPSTPPPQYEEIYGTVTKLNIVIQVVGSRGDVQPFIALGNELQKHGHRVRIATHDVFEDFVRKAGIEFYPIGGDPADLMAYMVKNPGLMPSVSSLRAGDVQSKRKMITMMLDGCWRSCIEADSLTRIPFTADAIIANPPSFAHVHCAQALGCPVHIMFTMPWSCTRDFPHPLANLKSTNEGKEVQSGRSNYLSYMIVEWMTWQGLGDVINKWRKSIDLEPIPETEGPLLVETLKIPFTYCWSPALVAKPQDWPSHVDVCGFFFRDAPDFTPDAELERFLHSGPSAVYIGFGSIVIDDPNEMTAMLLEAVRSTGVRALISRGWSKLGAGRENDSQIHFLGDCPHEWLFQHVAAVVHHGGAGTTACGLLNGRPTTIVPFFGDQPFWGHMVAAAGAGPRPLAYKELTSQKIADAIQFCLKPEALTAAAGIALKMRKESGVKTAVESFHRGLPAKKMQCEVVKGQPAVWIYKSGKRRIQLSRIGAQILSDHLRLDLKKLQFYEAAPQVIEIRRWDPVTGAASAAIGMPMTFLKETTGIITKPFAEYQKAREQNLLTANAIAHRNLDSRKSSSDTLAGLQHSRASNSTSPETAGKMTGGQIAGAMIGASVKSLGNAVGKPWKGFFVDVPLAVADGLHAIPRMYDEEVTEREKITDIKSGVVVAGKSFFNGIAGGLAGIVIEPYKGAKKEGVLGVAKGLGKGSLGLFTKAGSAGIGLVAYPGQGICKSVYTTWHAKTRKLVVAKRIEEGEFMWQNATSSMYDVPAILERFRNPRNGINKDYI</sequence>
<dbReference type="FunFam" id="3.40.50.2000:FF:000100">
    <property type="entry name" value="Glycosyltransferase family 1 protein"/>
    <property type="match status" value="1"/>
</dbReference>
<dbReference type="Pfam" id="PF06722">
    <property type="entry name" value="EryCIII-like_C"/>
    <property type="match status" value="1"/>
</dbReference>
<dbReference type="InterPro" id="IPR004276">
    <property type="entry name" value="GlycoTrans_28_N"/>
</dbReference>
<dbReference type="Gene3D" id="3.40.50.2000">
    <property type="entry name" value="Glycogen Phosphorylase B"/>
    <property type="match status" value="2"/>
</dbReference>
<feature type="domain" description="Glycosyltransferase family 28 N-terminal" evidence="3">
    <location>
        <begin position="89"/>
        <end position="234"/>
    </location>
</feature>
<reference evidence="6" key="1">
    <citation type="submission" date="2016-03" db="EMBL/GenBank/DDBJ databases">
        <authorList>
            <person name="Ploux O."/>
        </authorList>
    </citation>
    <scope>NUCLEOTIDE SEQUENCE [LARGE SCALE GENOMIC DNA]</scope>
    <source>
        <strain evidence="6">UK7</strain>
    </source>
</reference>
<proteinExistence type="predicted"/>
<dbReference type="FunFam" id="3.40.50.2000:FF:000009">
    <property type="entry name" value="Sterol 3-beta-glucosyltransferase UGT80A2"/>
    <property type="match status" value="1"/>
</dbReference>
<dbReference type="PANTHER" id="PTHR48050">
    <property type="entry name" value="STEROL 3-BETA-GLUCOSYLTRANSFERASE"/>
    <property type="match status" value="1"/>
</dbReference>
<dbReference type="SUPFAM" id="SSF53756">
    <property type="entry name" value="UDP-Glycosyltransferase/glycogen phosphorylase"/>
    <property type="match status" value="1"/>
</dbReference>
<evidence type="ECO:0000259" key="3">
    <source>
        <dbReference type="Pfam" id="PF03033"/>
    </source>
</evidence>
<feature type="domain" description="Erythromycin biosynthesis protein CIII-like C-terminal" evidence="4">
    <location>
        <begin position="409"/>
        <end position="493"/>
    </location>
</feature>
<name>A0A1E1LQC9_9HELO</name>
<keyword evidence="1" id="KW-0808">Transferase</keyword>
<dbReference type="PANTHER" id="PTHR48050:SF27">
    <property type="entry name" value="GLUCOSYLTRANSFERASE, PUTATIVE (AFU_ORTHOLOGUE AFUA_7G04880)-RELATED"/>
    <property type="match status" value="1"/>
</dbReference>
<dbReference type="Proteomes" id="UP000178129">
    <property type="component" value="Unassembled WGS sequence"/>
</dbReference>
<dbReference type="AlphaFoldDB" id="A0A1E1LQC9"/>
<keyword evidence="6" id="KW-1185">Reference proteome</keyword>
<feature type="region of interest" description="Disordered" evidence="2">
    <location>
        <begin position="630"/>
        <end position="658"/>
    </location>
</feature>
<dbReference type="InterPro" id="IPR050426">
    <property type="entry name" value="Glycosyltransferase_28"/>
</dbReference>
<feature type="compositionally biased region" description="Polar residues" evidence="2">
    <location>
        <begin position="645"/>
        <end position="654"/>
    </location>
</feature>
<dbReference type="Pfam" id="PF03033">
    <property type="entry name" value="Glyco_transf_28"/>
    <property type="match status" value="1"/>
</dbReference>